<proteinExistence type="predicted"/>
<keyword evidence="2" id="KW-1185">Reference proteome</keyword>
<dbReference type="EMBL" id="KZ825346">
    <property type="protein sequence ID" value="RAH45381.1"/>
    <property type="molecule type" value="Genomic_DNA"/>
</dbReference>
<evidence type="ECO:0000313" key="2">
    <source>
        <dbReference type="Proteomes" id="UP000249057"/>
    </source>
</evidence>
<organism evidence="1 2">
    <name type="scientific">Aspergillus brunneoviolaceus CBS 621.78</name>
    <dbReference type="NCBI Taxonomy" id="1450534"/>
    <lineage>
        <taxon>Eukaryota</taxon>
        <taxon>Fungi</taxon>
        <taxon>Dikarya</taxon>
        <taxon>Ascomycota</taxon>
        <taxon>Pezizomycotina</taxon>
        <taxon>Eurotiomycetes</taxon>
        <taxon>Eurotiomycetidae</taxon>
        <taxon>Eurotiales</taxon>
        <taxon>Aspergillaceae</taxon>
        <taxon>Aspergillus</taxon>
        <taxon>Aspergillus subgen. Circumdati</taxon>
    </lineage>
</organism>
<name>A0ACD1G806_9EURO</name>
<accession>A0ACD1G806</accession>
<sequence>MTAANQKIKHLHESSNADKSWVASLPTAIQLAISCTANEGLLDILAEVTAKELASVIHLEDFISIEPIYGFAGKVLHGCWERIQDC</sequence>
<protein>
    <submittedName>
        <fullName evidence="1">Uncharacterized protein</fullName>
    </submittedName>
</protein>
<dbReference type="Proteomes" id="UP000249057">
    <property type="component" value="Unassembled WGS sequence"/>
</dbReference>
<gene>
    <name evidence="1" type="ORF">BO95DRAFT_497341</name>
</gene>
<evidence type="ECO:0000313" key="1">
    <source>
        <dbReference type="EMBL" id="RAH45381.1"/>
    </source>
</evidence>
<reference evidence="1" key="1">
    <citation type="submission" date="2018-02" db="EMBL/GenBank/DDBJ databases">
        <title>The genomes of Aspergillus section Nigri reveals drivers in fungal speciation.</title>
        <authorList>
            <consortium name="DOE Joint Genome Institute"/>
            <person name="Vesth T.C."/>
            <person name="Nybo J."/>
            <person name="Theobald S."/>
            <person name="Brandl J."/>
            <person name="Frisvad J.C."/>
            <person name="Nielsen K.F."/>
            <person name="Lyhne E.K."/>
            <person name="Kogle M.E."/>
            <person name="Kuo A."/>
            <person name="Riley R."/>
            <person name="Clum A."/>
            <person name="Nolan M."/>
            <person name="Lipzen A."/>
            <person name="Salamov A."/>
            <person name="Henrissat B."/>
            <person name="Wiebenga A."/>
            <person name="De vries R.P."/>
            <person name="Grigoriev I.V."/>
            <person name="Mortensen U.H."/>
            <person name="Andersen M.R."/>
            <person name="Baker S.E."/>
        </authorList>
    </citation>
    <scope>NUCLEOTIDE SEQUENCE</scope>
    <source>
        <strain evidence="1">CBS 621.78</strain>
    </source>
</reference>